<dbReference type="PANTHER" id="PTHR10067">
    <property type="entry name" value="PHOSPHATIDYLSERINE DECARBOXYLASE"/>
    <property type="match status" value="1"/>
</dbReference>
<dbReference type="GO" id="GO:0004609">
    <property type="term" value="F:phosphatidylserine decarboxylase activity"/>
    <property type="evidence" value="ECO:0007669"/>
    <property type="project" value="InterPro"/>
</dbReference>
<dbReference type="GO" id="GO:0006646">
    <property type="term" value="P:phosphatidylethanolamine biosynthetic process"/>
    <property type="evidence" value="ECO:0007669"/>
    <property type="project" value="TreeGrafter"/>
</dbReference>
<protein>
    <submittedName>
        <fullName evidence="6">Phosphatidylserine decarboxylase domain protein</fullName>
    </submittedName>
</protein>
<dbReference type="RefSeq" id="WP_034524341.1">
    <property type="nucleotide sequence ID" value="NZ_ARYZ02000082.1"/>
</dbReference>
<reference evidence="7" key="1">
    <citation type="journal article" date="2018" name="BMC Genomics">
        <title>The complete and fully assembled genome sequence of Aeromonas salmonicida subsp. pectinolytica and its comparative analysis with other Aeromonas species: investigation of the mobilome in environmental and pathogenic strains.</title>
        <authorList>
            <person name="Pfeiffer F."/>
            <person name="Zamora-Lagos M.A."/>
            <person name="Blettinger M."/>
            <person name="Yeroslaviz A."/>
            <person name="Dahl A."/>
            <person name="Gruber S."/>
            <person name="Habermann B.H."/>
        </authorList>
    </citation>
    <scope>NUCLEOTIDE SEQUENCE [LARGE SCALE GENOMIC DNA]</scope>
    <source>
        <strain evidence="7">34mel</strain>
    </source>
</reference>
<keyword evidence="3" id="KW-0456">Lyase</keyword>
<dbReference type="Proteomes" id="UP000222916">
    <property type="component" value="Chromosome"/>
</dbReference>
<evidence type="ECO:0000313" key="7">
    <source>
        <dbReference type="Proteomes" id="UP000222916"/>
    </source>
</evidence>
<dbReference type="InterPro" id="IPR003817">
    <property type="entry name" value="PS_Dcarbxylase"/>
</dbReference>
<dbReference type="Pfam" id="PF02666">
    <property type="entry name" value="PS_Dcarbxylase"/>
    <property type="match status" value="1"/>
</dbReference>
<name>A0A2D1QM59_AERSA</name>
<evidence type="ECO:0000256" key="3">
    <source>
        <dbReference type="ARBA" id="ARBA00023239"/>
    </source>
</evidence>
<feature type="domain" description="L-tryptophan decarboxylase PsiD-like" evidence="5">
    <location>
        <begin position="45"/>
        <end position="193"/>
    </location>
</feature>
<keyword evidence="1" id="KW-0210">Decarboxylase</keyword>
<sequence length="456" mass="50910">MNEAVETRLNKSRPGGWVPRDSAHIARWIRRMKHYVANQPGELVPPIAELRDLVNADPWLHAQAEAMFKEAWRHKHLTPLGQVEVRSFEEFLGLLNGIMTTAPEAYQDIPTHEPSGLIGFPINALLDWPMATQSGYHFFANALINQQFKKILDYWALFLQSPASRYVLNEPVSRLDKETLVVPWLGKAAKSEMVKVACGALGEGTNPTPGSFEQIFQCDPSAEYHGFSCWDDFFTRTFRPDVRPVSAPEDDNVIVNACESAPLQVKKGVSRSDQFWLKGQPYSLDNMLDFDDLAPRFEGGTVYQAFLSALSYHRWHSPVSGTIRKVRVVNGTYYLENQFEGFVDPQGADPSAPNNSQPFLTSVATRALIFIEADNPKIGLMCVVPVGMAEVSSCDVTVRAGDRVKKGDPLGMFHFGGSTHCLVFRPGVKLEFEFYGQTPSLDAGNMRLNTAIARVR</sequence>
<dbReference type="OrthoDB" id="9802030at2"/>
<evidence type="ECO:0000256" key="2">
    <source>
        <dbReference type="ARBA" id="ARBA00023145"/>
    </source>
</evidence>
<organism evidence="6 7">
    <name type="scientific">Aeromonas salmonicida subsp. pectinolytica 34mel</name>
    <dbReference type="NCBI Taxonomy" id="1324960"/>
    <lineage>
        <taxon>Bacteria</taxon>
        <taxon>Pseudomonadati</taxon>
        <taxon>Pseudomonadota</taxon>
        <taxon>Gammaproteobacteria</taxon>
        <taxon>Aeromonadales</taxon>
        <taxon>Aeromonadaceae</taxon>
        <taxon>Aeromonas</taxon>
    </lineage>
</organism>
<dbReference type="PANTHER" id="PTHR10067:SF9">
    <property type="entry name" value="PHOSPHATIDYLSERINE DECARBOXYLASE FAMILY PROTEIN (AFU_ORTHOLOGUE AFUA_7G01730)"/>
    <property type="match status" value="1"/>
</dbReference>
<evidence type="ECO:0000256" key="4">
    <source>
        <dbReference type="ARBA" id="ARBA00023317"/>
    </source>
</evidence>
<evidence type="ECO:0000259" key="5">
    <source>
        <dbReference type="Pfam" id="PF12588"/>
    </source>
</evidence>
<dbReference type="InterPro" id="IPR022237">
    <property type="entry name" value="PsiD-like"/>
</dbReference>
<keyword evidence="2" id="KW-0865">Zymogen</keyword>
<keyword evidence="4" id="KW-0670">Pyruvate</keyword>
<gene>
    <name evidence="6" type="ORF">Asalp_42630</name>
</gene>
<dbReference type="EMBL" id="CP022426">
    <property type="protein sequence ID" value="ATP11332.1"/>
    <property type="molecule type" value="Genomic_DNA"/>
</dbReference>
<proteinExistence type="predicted"/>
<dbReference type="Pfam" id="PF12588">
    <property type="entry name" value="PSDC"/>
    <property type="match status" value="1"/>
</dbReference>
<evidence type="ECO:0000313" key="6">
    <source>
        <dbReference type="EMBL" id="ATP11332.1"/>
    </source>
</evidence>
<evidence type="ECO:0000256" key="1">
    <source>
        <dbReference type="ARBA" id="ARBA00022793"/>
    </source>
</evidence>
<accession>A0A2D1QM59</accession>
<dbReference type="AlphaFoldDB" id="A0A2D1QM59"/>